<dbReference type="EMBL" id="LDJX01000010">
    <property type="protein sequence ID" value="KPM30353.1"/>
    <property type="molecule type" value="Genomic_DNA"/>
</dbReference>
<evidence type="ECO:0000313" key="2">
    <source>
        <dbReference type="Proteomes" id="UP000050280"/>
    </source>
</evidence>
<name>A0A0P7AMQ5_9FLAO</name>
<organism evidence="1 2">
    <name type="scientific">Croceitalea dokdonensis DOKDO 023</name>
    <dbReference type="NCBI Taxonomy" id="1300341"/>
    <lineage>
        <taxon>Bacteria</taxon>
        <taxon>Pseudomonadati</taxon>
        <taxon>Bacteroidota</taxon>
        <taxon>Flavobacteriia</taxon>
        <taxon>Flavobacteriales</taxon>
        <taxon>Flavobacteriaceae</taxon>
        <taxon>Croceitalea</taxon>
    </lineage>
</organism>
<comment type="caution">
    <text evidence="1">The sequence shown here is derived from an EMBL/GenBank/DDBJ whole genome shotgun (WGS) entry which is preliminary data.</text>
</comment>
<dbReference type="STRING" id="1300341.I595_3514"/>
<keyword evidence="1" id="KW-0808">Transferase</keyword>
<dbReference type="AlphaFoldDB" id="A0A0P7AMQ5"/>
<gene>
    <name evidence="1" type="ORF">I595_3514</name>
</gene>
<accession>A0A0P7AMQ5</accession>
<sequence>MVLGKLYLKPLGGLCNRMRCIDSAIVLCEKYKYELIVLWVKDHALNCGFDKLFKPLTSKKITISVIDLPTGFPERYSNRFQNLLLARPHPKRFRRLLLVKADPFKAVSNLRLLSKVEKVDKTKVKSNHFFSDIYASVPDKHEKHVKELDNWLLSKTTILLPNMFSDRKIIFIESCYRLYDNKIRYVDFEPIDIIVQRVNALINAKKNVLGIHIRQTDHAMAIEKSPVAKFVEMAKKELDLNPHLELYLSTDNHRVINTFKSVFSNRLIYQTVTSYNRNSPFAIQDAVVDLYALSKTEKIYGSHQSTFNQTAADIGGLPLKIVH</sequence>
<keyword evidence="2" id="KW-1185">Reference proteome</keyword>
<dbReference type="Proteomes" id="UP000050280">
    <property type="component" value="Unassembled WGS sequence"/>
</dbReference>
<reference evidence="1 2" key="1">
    <citation type="submission" date="2015-09" db="EMBL/GenBank/DDBJ databases">
        <title>Genome sequence of the marine flavobacterium Croceitalea dokdonensis DOKDO 023 that contains proton- and sodium-pumping rhodopsins.</title>
        <authorList>
            <person name="Kwon S.-K."/>
            <person name="Lee H.K."/>
            <person name="Kwak M.-J."/>
            <person name="Kim J.F."/>
        </authorList>
    </citation>
    <scope>NUCLEOTIDE SEQUENCE [LARGE SCALE GENOMIC DNA]</scope>
    <source>
        <strain evidence="1 2">DOKDO 023</strain>
    </source>
</reference>
<protein>
    <submittedName>
        <fullName evidence="1">Glycosyltransferase family 23</fullName>
    </submittedName>
</protein>
<evidence type="ECO:0000313" key="1">
    <source>
        <dbReference type="EMBL" id="KPM30353.1"/>
    </source>
</evidence>
<dbReference type="Gene3D" id="3.40.50.11350">
    <property type="match status" value="1"/>
</dbReference>
<dbReference type="GO" id="GO:0016740">
    <property type="term" value="F:transferase activity"/>
    <property type="evidence" value="ECO:0007669"/>
    <property type="project" value="UniProtKB-KW"/>
</dbReference>
<proteinExistence type="predicted"/>